<reference evidence="3 4" key="1">
    <citation type="submission" date="2023-12" db="EMBL/GenBank/DDBJ databases">
        <title>Genome sequencing and assembly of bacterial species from a model synthetic community.</title>
        <authorList>
            <person name="Hogle S.L."/>
        </authorList>
    </citation>
    <scope>NUCLEOTIDE SEQUENCE [LARGE SCALE GENOMIC DNA]</scope>
    <source>
        <strain evidence="3 4">HAMBI 2494</strain>
    </source>
</reference>
<name>A0ABZ0WRN7_9BURK</name>
<organism evidence="3 4">
    <name type="scientific">Paraburkholderia kururiensis</name>
    <dbReference type="NCBI Taxonomy" id="984307"/>
    <lineage>
        <taxon>Bacteria</taxon>
        <taxon>Pseudomonadati</taxon>
        <taxon>Pseudomonadota</taxon>
        <taxon>Betaproteobacteria</taxon>
        <taxon>Burkholderiales</taxon>
        <taxon>Burkholderiaceae</taxon>
        <taxon>Paraburkholderia</taxon>
    </lineage>
</organism>
<feature type="chain" id="PRO_5045152084" evidence="2">
    <location>
        <begin position="25"/>
        <end position="91"/>
    </location>
</feature>
<sequence length="91" mass="9898">MKKSHLLMLAGFSAAAAFSLAAQAVEVGVNIGLPGAVVTAPAPVAVVSPGWYGDRYYDGSRYWNRDEWNEHQRHGKDHRHCPPGHAKKGEC</sequence>
<proteinExistence type="predicted"/>
<feature type="region of interest" description="Disordered" evidence="1">
    <location>
        <begin position="71"/>
        <end position="91"/>
    </location>
</feature>
<dbReference type="EMBL" id="CP139965">
    <property type="protein sequence ID" value="WQD80070.1"/>
    <property type="molecule type" value="Genomic_DNA"/>
</dbReference>
<dbReference type="Proteomes" id="UP001325479">
    <property type="component" value="Chromosome"/>
</dbReference>
<evidence type="ECO:0000313" key="3">
    <source>
        <dbReference type="EMBL" id="WQD80070.1"/>
    </source>
</evidence>
<protein>
    <submittedName>
        <fullName evidence="3">Uncharacterized protein</fullName>
    </submittedName>
</protein>
<keyword evidence="2" id="KW-0732">Signal</keyword>
<feature type="compositionally biased region" description="Basic residues" evidence="1">
    <location>
        <begin position="73"/>
        <end position="91"/>
    </location>
</feature>
<dbReference type="RefSeq" id="WP_114810900.1">
    <property type="nucleotide sequence ID" value="NZ_CP139965.1"/>
</dbReference>
<keyword evidence="4" id="KW-1185">Reference proteome</keyword>
<evidence type="ECO:0000313" key="4">
    <source>
        <dbReference type="Proteomes" id="UP001325479"/>
    </source>
</evidence>
<feature type="signal peptide" evidence="2">
    <location>
        <begin position="1"/>
        <end position="24"/>
    </location>
</feature>
<evidence type="ECO:0000256" key="2">
    <source>
        <dbReference type="SAM" id="SignalP"/>
    </source>
</evidence>
<accession>A0ABZ0WRN7</accession>
<gene>
    <name evidence="3" type="ORF">U0042_10500</name>
</gene>
<evidence type="ECO:0000256" key="1">
    <source>
        <dbReference type="SAM" id="MobiDB-lite"/>
    </source>
</evidence>